<proteinExistence type="predicted"/>
<accession>A0A0K1PLP6</accession>
<dbReference type="Proteomes" id="UP000064967">
    <property type="component" value="Chromosome"/>
</dbReference>
<reference evidence="1 2" key="1">
    <citation type="submission" date="2015-08" db="EMBL/GenBank/DDBJ databases">
        <authorList>
            <person name="Babu N.S."/>
            <person name="Beckwith C.J."/>
            <person name="Beseler K.G."/>
            <person name="Brison A."/>
            <person name="Carone J.V."/>
            <person name="Caskin T.P."/>
            <person name="Diamond M."/>
            <person name="Durham M.E."/>
            <person name="Foxe J.M."/>
            <person name="Go M."/>
            <person name="Henderson B.A."/>
            <person name="Jones I.B."/>
            <person name="McGettigan J.A."/>
            <person name="Micheletti S.J."/>
            <person name="Nasrallah M.E."/>
            <person name="Ortiz D."/>
            <person name="Piller C.R."/>
            <person name="Privatt S.R."/>
            <person name="Schneider S.L."/>
            <person name="Sharp S."/>
            <person name="Smith T.C."/>
            <person name="Stanton J.D."/>
            <person name="Ullery H.E."/>
            <person name="Wilson R.J."/>
            <person name="Serrano M.G."/>
            <person name="Buck G."/>
            <person name="Lee V."/>
            <person name="Wang Y."/>
            <person name="Carvalho R."/>
            <person name="Voegtly L."/>
            <person name="Shi R."/>
            <person name="Duckworth R."/>
            <person name="Johnson A."/>
            <person name="Loviza R."/>
            <person name="Walstead R."/>
            <person name="Shah Z."/>
            <person name="Kiflezghi M."/>
            <person name="Wade K."/>
            <person name="Ball S.L."/>
            <person name="Bradley K.W."/>
            <person name="Asai D.J."/>
            <person name="Bowman C.A."/>
            <person name="Russell D.A."/>
            <person name="Pope W.H."/>
            <person name="Jacobs-Sera D."/>
            <person name="Hendrix R.W."/>
            <person name="Hatfull G.F."/>
        </authorList>
    </citation>
    <scope>NUCLEOTIDE SEQUENCE [LARGE SCALE GENOMIC DNA]</scope>
    <source>
        <strain evidence="1 2">DSM 27648</strain>
    </source>
</reference>
<dbReference type="STRING" id="1391654.AKJ09_01122"/>
<evidence type="ECO:0000313" key="1">
    <source>
        <dbReference type="EMBL" id="AKU94458.1"/>
    </source>
</evidence>
<dbReference type="AlphaFoldDB" id="A0A0K1PLP6"/>
<protein>
    <submittedName>
        <fullName evidence="1">Uncharacterized protein</fullName>
    </submittedName>
</protein>
<dbReference type="RefSeq" id="WP_146646052.1">
    <property type="nucleotide sequence ID" value="NZ_CP012333.1"/>
</dbReference>
<name>A0A0K1PLP6_9BACT</name>
<evidence type="ECO:0000313" key="2">
    <source>
        <dbReference type="Proteomes" id="UP000064967"/>
    </source>
</evidence>
<dbReference type="EMBL" id="CP012333">
    <property type="protein sequence ID" value="AKU94458.1"/>
    <property type="molecule type" value="Genomic_DNA"/>
</dbReference>
<keyword evidence="2" id="KW-1185">Reference proteome</keyword>
<dbReference type="OrthoDB" id="5498585at2"/>
<gene>
    <name evidence="1" type="ORF">AKJ09_01122</name>
</gene>
<sequence>MWLFRISPARKKHLAGLVRAGTYLGCLSLVLGAVSLRSARAEMRSRTLELGRQMQKLANATDHDVNKLSLNGQPIWIGSSVAKDAVSVILDRYESYCQQNTAQPANSWRELADKADASTDKSFLSTGILRGGDKDEGTIVCFTKNEGSKPSVTEAVKAFTETGNLGAFGSLRYVYAKADDSGRTVVLTAWTDDGFNIVNLIPEEGKDSGGADFPMLPRPPSTTRVLATQVEGTAFGVNVYEGHDAPTKVVAYYDDEMRKRGWFALDPELDRELDHTRHTRQGGVPSMARLYEKDGVVFTLGATVRDGSTMVAVGLAGVSASDRPPPGTSSSNP</sequence>
<dbReference type="KEGG" id="llu:AKJ09_01122"/>
<organism evidence="1 2">
    <name type="scientific">Labilithrix luteola</name>
    <dbReference type="NCBI Taxonomy" id="1391654"/>
    <lineage>
        <taxon>Bacteria</taxon>
        <taxon>Pseudomonadati</taxon>
        <taxon>Myxococcota</taxon>
        <taxon>Polyangia</taxon>
        <taxon>Polyangiales</taxon>
        <taxon>Labilitrichaceae</taxon>
        <taxon>Labilithrix</taxon>
    </lineage>
</organism>